<feature type="transmembrane region" description="Helical" evidence="15">
    <location>
        <begin position="740"/>
        <end position="762"/>
    </location>
</feature>
<feature type="compositionally biased region" description="Polar residues" evidence="14">
    <location>
        <begin position="869"/>
        <end position="884"/>
    </location>
</feature>
<evidence type="ECO:0000256" key="6">
    <source>
        <dbReference type="ARBA" id="ARBA00022989"/>
    </source>
</evidence>
<evidence type="ECO:0000256" key="1">
    <source>
        <dbReference type="ARBA" id="ARBA00004651"/>
    </source>
</evidence>
<dbReference type="PRINTS" id="PR00248">
    <property type="entry name" value="GPCRMGR"/>
</dbReference>
<dbReference type="PANTHER" id="PTHR24060">
    <property type="entry name" value="METABOTROPIC GLUTAMATE RECEPTOR"/>
    <property type="match status" value="1"/>
</dbReference>
<dbReference type="InterPro" id="IPR000337">
    <property type="entry name" value="GPCR_3"/>
</dbReference>
<reference evidence="17" key="2">
    <citation type="submission" date="2015-06" db="UniProtKB">
        <authorList>
            <consortium name="EnsemblMetazoa"/>
        </authorList>
    </citation>
    <scope>IDENTIFICATION</scope>
</reference>
<dbReference type="EnsemblMetazoa" id="tetur06g06400.1">
    <property type="protein sequence ID" value="tetur06g06400.1"/>
    <property type="gene ID" value="tetur06g06400"/>
</dbReference>
<proteinExistence type="inferred from homology"/>
<dbReference type="InterPro" id="IPR000162">
    <property type="entry name" value="GPCR_3_mtglu_rcpt"/>
</dbReference>
<evidence type="ECO:0000256" key="14">
    <source>
        <dbReference type="SAM" id="MobiDB-lite"/>
    </source>
</evidence>
<keyword evidence="6 15" id="KW-1133">Transmembrane helix</keyword>
<evidence type="ECO:0000256" key="12">
    <source>
        <dbReference type="ARBA" id="ARBA00023224"/>
    </source>
</evidence>
<feature type="domain" description="G-protein coupled receptors family 3 profile" evidence="16">
    <location>
        <begin position="546"/>
        <end position="814"/>
    </location>
</feature>
<dbReference type="GO" id="GO:0004930">
    <property type="term" value="F:G protein-coupled receptor activity"/>
    <property type="evidence" value="ECO:0007669"/>
    <property type="project" value="UniProtKB-KW"/>
</dbReference>
<keyword evidence="7" id="KW-0297">G-protein coupled receptor</keyword>
<comment type="subcellular location">
    <subcellularLocation>
        <location evidence="1">Cell membrane</location>
        <topology evidence="1">Multi-pass membrane protein</topology>
    </subcellularLocation>
</comment>
<dbReference type="PROSITE" id="PS50259">
    <property type="entry name" value="G_PROTEIN_RECEP_F3_4"/>
    <property type="match status" value="1"/>
</dbReference>
<dbReference type="HOGENOM" id="CLU_005389_0_0_1"/>
<keyword evidence="12" id="KW-0807">Transducer</keyword>
<dbReference type="PRINTS" id="PR00593">
    <property type="entry name" value="MTABOTROPICR"/>
</dbReference>
<dbReference type="FunFam" id="3.40.50.2300:FF:000009">
    <property type="entry name" value="Glutamate receptor, metabotropic 4"/>
    <property type="match status" value="1"/>
</dbReference>
<dbReference type="Pfam" id="PF00003">
    <property type="entry name" value="7tm_3"/>
    <property type="match status" value="1"/>
</dbReference>
<protein>
    <recommendedName>
        <fullName evidence="16">G-protein coupled receptors family 3 profile domain-containing protein</fullName>
    </recommendedName>
</protein>
<dbReference type="FunFam" id="2.10.50.30:FF:000001">
    <property type="entry name" value="metabotropic glutamate receptor 1"/>
    <property type="match status" value="1"/>
</dbReference>
<evidence type="ECO:0000313" key="18">
    <source>
        <dbReference type="Proteomes" id="UP000015104"/>
    </source>
</evidence>
<evidence type="ECO:0000256" key="10">
    <source>
        <dbReference type="ARBA" id="ARBA00023170"/>
    </source>
</evidence>
<sequence length="893" mass="99366">MLIFFDFLSFPGVHILDTCSRDTYALEQTMEFVKSSLTTVDHTLDDYQCDDGSSPHLLASDPVVGVIGAASSSVSVMVANILRLFQIPQISYASTSIELSDKSRFGFFSRVVPPDSFQAQVMVDIVKLFNWTYVSTIAEEGEYGERGIEYFKTLAARERICIAEGVKITRNAKPEDFIRIINKLYSKSNARGVVLFVDEDNCRKLLNASQVTGKVGHFAWLGSDSWGRKLYPVRGQEDSAVGAITILPKRNSLPGFDEYFKSLKPLTNKRNPWFKPFWEQHFNCYFPETVNSPEAVVNLKPLDRKKCTGNEVLVKYEQEGLVPFVVDAVYAMAHAIHNLLSDRCRPKVPKPVDSSNETRLESVFFSPKSLCVRAPIKGQELLSYIRKVSFSSLQGMTVKFNKDGDAPGRYDIFQYQRVKESLDYSNSSDSQSPSEYDYIKIGNWESERLVFNLSQLEWPNFGVAHSNESGFSSIPSSVCSKECERGQFRQIHEGQPCCWHCSYCQENERIYNLTDCVACSPGYVPDEYRETCTKLPVEFMRWDSPWTIVPAVFASLGIVATVFTCMTFIRFNETPIIMASGRELCYILLLGLMVCYIVSLLILSKPTLLTCTVVRIGLCLGLCISYSAILTKTNRISRIFNRGVKSGLKRPSYTSPKSQVVICSCLVSVQLVIVVGWLIRDPPSVAEVPQKLGTRKVVVLQCGISATATAISLIYNMILIVFCTMYAFKTRKIPDNFNEAKYIVFTMYSTCIVWLAFIPIYFGTNNDFKIQLASLSTCISISAAVNIGCLFTPKLYICLFQPYKNTRHSGTQGSGGVGTFTTNSTSNALRFARPTSSGGCAAAIAAATQAISAHQSAPTIVLPEPSSGDLKTTSTTNGDWNSPSPEEEQNSAI</sequence>
<evidence type="ECO:0000256" key="2">
    <source>
        <dbReference type="ARBA" id="ARBA00007242"/>
    </source>
</evidence>
<keyword evidence="11" id="KW-0325">Glycoprotein</keyword>
<dbReference type="Proteomes" id="UP000015104">
    <property type="component" value="Unassembled WGS sequence"/>
</dbReference>
<dbReference type="Gene3D" id="3.40.50.2300">
    <property type="match status" value="2"/>
</dbReference>
<dbReference type="Gene3D" id="2.10.50.30">
    <property type="entry name" value="GPCR, family 3, nine cysteines domain"/>
    <property type="match status" value="1"/>
</dbReference>
<dbReference type="AlphaFoldDB" id="T1K821"/>
<dbReference type="GO" id="GO:0005886">
    <property type="term" value="C:plasma membrane"/>
    <property type="evidence" value="ECO:0007669"/>
    <property type="project" value="UniProtKB-SubCell"/>
</dbReference>
<evidence type="ECO:0000256" key="8">
    <source>
        <dbReference type="ARBA" id="ARBA00023136"/>
    </source>
</evidence>
<comment type="function">
    <text evidence="13">G-protein coupled receptor for glutamate. Ligand binding causes a conformation change that triggers signaling via guanine nucleotide-binding proteins (G proteins) and modulates the activity of down-stream effectors.</text>
</comment>
<evidence type="ECO:0000256" key="4">
    <source>
        <dbReference type="ARBA" id="ARBA00022692"/>
    </source>
</evidence>
<dbReference type="EMBL" id="CAEY01001817">
    <property type="status" value="NOT_ANNOTATED_CDS"/>
    <property type="molecule type" value="Genomic_DNA"/>
</dbReference>
<evidence type="ECO:0000256" key="13">
    <source>
        <dbReference type="ARBA" id="ARBA00054813"/>
    </source>
</evidence>
<evidence type="ECO:0000313" key="17">
    <source>
        <dbReference type="EnsemblMetazoa" id="tetur06g06400.1"/>
    </source>
</evidence>
<accession>T1K821</accession>
<dbReference type="InterPro" id="IPR017979">
    <property type="entry name" value="GPCR_3_CS"/>
</dbReference>
<evidence type="ECO:0000256" key="11">
    <source>
        <dbReference type="ARBA" id="ARBA00023180"/>
    </source>
</evidence>
<dbReference type="InterPro" id="IPR038550">
    <property type="entry name" value="GPCR_3_9-Cys_sf"/>
</dbReference>
<dbReference type="InterPro" id="IPR050726">
    <property type="entry name" value="mGluR"/>
</dbReference>
<keyword evidence="5" id="KW-0732">Signal</keyword>
<feature type="transmembrane region" description="Helical" evidence="15">
    <location>
        <begin position="583"/>
        <end position="601"/>
    </location>
</feature>
<dbReference type="InterPro" id="IPR028082">
    <property type="entry name" value="Peripla_BP_I"/>
</dbReference>
<name>T1K821_TETUR</name>
<evidence type="ECO:0000256" key="7">
    <source>
        <dbReference type="ARBA" id="ARBA00023040"/>
    </source>
</evidence>
<feature type="transmembrane region" description="Helical" evidence="15">
    <location>
        <begin position="698"/>
        <end position="728"/>
    </location>
</feature>
<dbReference type="SUPFAM" id="SSF53822">
    <property type="entry name" value="Periplasmic binding protein-like I"/>
    <property type="match status" value="1"/>
</dbReference>
<reference evidence="18" key="1">
    <citation type="submission" date="2011-08" db="EMBL/GenBank/DDBJ databases">
        <authorList>
            <person name="Rombauts S."/>
        </authorList>
    </citation>
    <scope>NUCLEOTIDE SEQUENCE</scope>
    <source>
        <strain evidence="18">London</strain>
    </source>
</reference>
<dbReference type="InterPro" id="IPR001828">
    <property type="entry name" value="ANF_lig-bd_rcpt"/>
</dbReference>
<keyword evidence="3" id="KW-1003">Cell membrane</keyword>
<dbReference type="InterPro" id="IPR017978">
    <property type="entry name" value="GPCR_3_C"/>
</dbReference>
<dbReference type="STRING" id="32264.T1K821"/>
<dbReference type="Pfam" id="PF01094">
    <property type="entry name" value="ANF_receptor"/>
    <property type="match status" value="1"/>
</dbReference>
<dbReference type="InterPro" id="IPR011500">
    <property type="entry name" value="GPCR_3_9-Cys_dom"/>
</dbReference>
<keyword evidence="9" id="KW-1015">Disulfide bond</keyword>
<evidence type="ECO:0000256" key="15">
    <source>
        <dbReference type="SAM" id="Phobius"/>
    </source>
</evidence>
<keyword evidence="18" id="KW-1185">Reference proteome</keyword>
<feature type="transmembrane region" description="Helical" evidence="15">
    <location>
        <begin position="660"/>
        <end position="678"/>
    </location>
</feature>
<keyword evidence="10" id="KW-0675">Receptor</keyword>
<organism evidence="17 18">
    <name type="scientific">Tetranychus urticae</name>
    <name type="common">Two-spotted spider mite</name>
    <dbReference type="NCBI Taxonomy" id="32264"/>
    <lineage>
        <taxon>Eukaryota</taxon>
        <taxon>Metazoa</taxon>
        <taxon>Ecdysozoa</taxon>
        <taxon>Arthropoda</taxon>
        <taxon>Chelicerata</taxon>
        <taxon>Arachnida</taxon>
        <taxon>Acari</taxon>
        <taxon>Acariformes</taxon>
        <taxon>Trombidiformes</taxon>
        <taxon>Prostigmata</taxon>
        <taxon>Eleutherengona</taxon>
        <taxon>Raphignathae</taxon>
        <taxon>Tetranychoidea</taxon>
        <taxon>Tetranychidae</taxon>
        <taxon>Tetranychus</taxon>
    </lineage>
</organism>
<keyword evidence="4 15" id="KW-0812">Transmembrane</keyword>
<evidence type="ECO:0000256" key="3">
    <source>
        <dbReference type="ARBA" id="ARBA00022475"/>
    </source>
</evidence>
<dbReference type="Pfam" id="PF07562">
    <property type="entry name" value="NCD3G"/>
    <property type="match status" value="1"/>
</dbReference>
<evidence type="ECO:0000256" key="5">
    <source>
        <dbReference type="ARBA" id="ARBA00022729"/>
    </source>
</evidence>
<comment type="similarity">
    <text evidence="2">Belongs to the G-protein coupled receptor 3 family.</text>
</comment>
<feature type="region of interest" description="Disordered" evidence="14">
    <location>
        <begin position="860"/>
        <end position="893"/>
    </location>
</feature>
<dbReference type="eggNOG" id="KOG1056">
    <property type="taxonomic scope" value="Eukaryota"/>
</dbReference>
<evidence type="ECO:0000256" key="9">
    <source>
        <dbReference type="ARBA" id="ARBA00023157"/>
    </source>
</evidence>
<keyword evidence="8 15" id="KW-0472">Membrane</keyword>
<feature type="transmembrane region" description="Helical" evidence="15">
    <location>
        <begin position="548"/>
        <end position="571"/>
    </location>
</feature>
<evidence type="ECO:0000259" key="16">
    <source>
        <dbReference type="PROSITE" id="PS50259"/>
    </source>
</evidence>
<feature type="transmembrane region" description="Helical" evidence="15">
    <location>
        <begin position="607"/>
        <end position="629"/>
    </location>
</feature>
<dbReference type="PROSITE" id="PS00979">
    <property type="entry name" value="G_PROTEIN_RECEP_F3_1"/>
    <property type="match status" value="1"/>
</dbReference>
<feature type="transmembrane region" description="Helical" evidence="15">
    <location>
        <begin position="774"/>
        <end position="797"/>
    </location>
</feature>